<name>A0ABY4CE28_9BACT</name>
<organism evidence="1 2">
    <name type="scientific">Bdellovibrio reynosensis</name>
    <dbReference type="NCBI Taxonomy" id="2835041"/>
    <lineage>
        <taxon>Bacteria</taxon>
        <taxon>Pseudomonadati</taxon>
        <taxon>Bdellovibrionota</taxon>
        <taxon>Bdellovibrionia</taxon>
        <taxon>Bdellovibrionales</taxon>
        <taxon>Pseudobdellovibrionaceae</taxon>
        <taxon>Bdellovibrio</taxon>
    </lineage>
</organism>
<dbReference type="PANTHER" id="PTHR43155">
    <property type="entry name" value="CYCLIC DI-GMP PHOSPHODIESTERASE PA4108-RELATED"/>
    <property type="match status" value="1"/>
</dbReference>
<dbReference type="PANTHER" id="PTHR43155:SF2">
    <property type="entry name" value="CYCLIC DI-GMP PHOSPHODIESTERASE PA4108"/>
    <property type="match status" value="1"/>
</dbReference>
<keyword evidence="2" id="KW-1185">Reference proteome</keyword>
<dbReference type="SUPFAM" id="SSF109604">
    <property type="entry name" value="HD-domain/PDEase-like"/>
    <property type="match status" value="1"/>
</dbReference>
<dbReference type="Proteomes" id="UP000830116">
    <property type="component" value="Chromosome"/>
</dbReference>
<sequence>MSQAAVTVDILVGSSQDSFWNSVTAILKGYYPYQLKKFSDPSDMLDEDEATFDPLLALVDGQAGFDVTNEWVQSTKMKYPKARVIVLHAFQQPLDFNVLRKNGCDEIMHISFDREFISDMVLQLAPIEMTGDHIPITALMPVDLRDLDSEVEINFDVFVHLPANHRSVLIRKKGGLVEEKQLEKFHSLKQQMYIRKTEMKAFFEYARQVLTLRNGQFPISMTEKFHRTKKSIYEIMTQFFNNAPTDFQEGRIITEKCKGIIAELELCKDMNTDELAKEIFRYAGNSRSNYHDCICLAAYGAFFAQLLGWNAEKRENIAMAGLLHNIGLSQMHPTTAEKDFKQYTPEEKDQFHLYPDRSVIMVKSKKVPLNVETSEAIGQHRELCNGSGFPKKLNQQTMSDVSKLLSFAFRFHELTALQDKMQAATPLQALALLKENAVQGSGDVDLISATQIFKKLKA</sequence>
<evidence type="ECO:0000313" key="2">
    <source>
        <dbReference type="Proteomes" id="UP000830116"/>
    </source>
</evidence>
<gene>
    <name evidence="1" type="ORF">MNR06_04155</name>
</gene>
<proteinExistence type="predicted"/>
<protein>
    <submittedName>
        <fullName evidence="1">HD domain-containing protein</fullName>
    </submittedName>
</protein>
<reference evidence="1" key="1">
    <citation type="submission" date="2022-03" db="EMBL/GenBank/DDBJ databases">
        <title>Genome Identification and Characterization of new species Bdellovibrio reynosense LBG001 sp. nov. from a Mexico soil sample.</title>
        <authorList>
            <person name="Camilli A."/>
            <person name="Ajao Y."/>
            <person name="Guo X."/>
        </authorList>
    </citation>
    <scope>NUCLEOTIDE SEQUENCE</scope>
    <source>
        <strain evidence="1">LBG001</strain>
    </source>
</reference>
<accession>A0ABY4CE28</accession>
<dbReference type="Pfam" id="PF13487">
    <property type="entry name" value="HD_5"/>
    <property type="match status" value="1"/>
</dbReference>
<dbReference type="EMBL" id="CP093442">
    <property type="protein sequence ID" value="UOF02147.1"/>
    <property type="molecule type" value="Genomic_DNA"/>
</dbReference>
<dbReference type="RefSeq" id="WP_243538937.1">
    <property type="nucleotide sequence ID" value="NZ_CP093442.1"/>
</dbReference>
<evidence type="ECO:0000313" key="1">
    <source>
        <dbReference type="EMBL" id="UOF02147.1"/>
    </source>
</evidence>
<dbReference type="Gene3D" id="1.10.3210.10">
    <property type="entry name" value="Hypothetical protein af1432"/>
    <property type="match status" value="1"/>
</dbReference>